<evidence type="ECO:0000313" key="5">
    <source>
        <dbReference type="Proteomes" id="UP000325579"/>
    </source>
</evidence>
<keyword evidence="2" id="KW-0479">Metal-binding</keyword>
<dbReference type="GO" id="GO:0018773">
    <property type="term" value="F:acetylpyruvate hydrolase activity"/>
    <property type="evidence" value="ECO:0007669"/>
    <property type="project" value="TreeGrafter"/>
</dbReference>
<dbReference type="PANTHER" id="PTHR11820:SF7">
    <property type="entry name" value="ACYLPYRUVASE FAHD1, MITOCHONDRIAL"/>
    <property type="match status" value="1"/>
</dbReference>
<dbReference type="GeneID" id="43669164"/>
<accession>A0A5N7DIY7</accession>
<organism evidence="4 5">
    <name type="scientific">Aspergillus pseudonomiae</name>
    <dbReference type="NCBI Taxonomy" id="1506151"/>
    <lineage>
        <taxon>Eukaryota</taxon>
        <taxon>Fungi</taxon>
        <taxon>Dikarya</taxon>
        <taxon>Ascomycota</taxon>
        <taxon>Pezizomycotina</taxon>
        <taxon>Eurotiomycetes</taxon>
        <taxon>Eurotiomycetidae</taxon>
        <taxon>Eurotiales</taxon>
        <taxon>Aspergillaceae</taxon>
        <taxon>Aspergillus</taxon>
        <taxon>Aspergillus subgen. Circumdati</taxon>
    </lineage>
</organism>
<evidence type="ECO:0000256" key="2">
    <source>
        <dbReference type="ARBA" id="ARBA00022723"/>
    </source>
</evidence>
<proteinExistence type="inferred from homology"/>
<keyword evidence="5" id="KW-1185">Reference proteome</keyword>
<reference evidence="4 5" key="1">
    <citation type="submission" date="2019-04" db="EMBL/GenBank/DDBJ databases">
        <authorList>
            <consortium name="DOE Joint Genome Institute"/>
            <person name="Mondo S."/>
            <person name="Kjaerbolling I."/>
            <person name="Vesth T."/>
            <person name="Frisvad J.C."/>
            <person name="Nybo J.L."/>
            <person name="Theobald S."/>
            <person name="Kildgaard S."/>
            <person name="Isbrandt T."/>
            <person name="Kuo A."/>
            <person name="Sato A."/>
            <person name="Lyhne E.K."/>
            <person name="Kogle M.E."/>
            <person name="Wiebenga A."/>
            <person name="Kun R.S."/>
            <person name="Lubbers R.J."/>
            <person name="Makela M.R."/>
            <person name="Barry K."/>
            <person name="Chovatia M."/>
            <person name="Clum A."/>
            <person name="Daum C."/>
            <person name="Haridas S."/>
            <person name="He G."/>
            <person name="LaButti K."/>
            <person name="Lipzen A."/>
            <person name="Riley R."/>
            <person name="Salamov A."/>
            <person name="Simmons B.A."/>
            <person name="Magnuson J.K."/>
            <person name="Henrissat B."/>
            <person name="Mortensen U.H."/>
            <person name="Larsen T.O."/>
            <person name="Devries R.P."/>
            <person name="Grigoriev I.V."/>
            <person name="Machida M."/>
            <person name="Baker S.E."/>
            <person name="Andersen M.R."/>
            <person name="Cantor M.N."/>
            <person name="Hua S.X."/>
        </authorList>
    </citation>
    <scope>NUCLEOTIDE SEQUENCE [LARGE SCALE GENOMIC DNA]</scope>
    <source>
        <strain evidence="4 5">CBS 119388</strain>
    </source>
</reference>
<dbReference type="GO" id="GO:0046872">
    <property type="term" value="F:metal ion binding"/>
    <property type="evidence" value="ECO:0007669"/>
    <property type="project" value="UniProtKB-KW"/>
</dbReference>
<dbReference type="OrthoDB" id="411064at2759"/>
<evidence type="ECO:0000256" key="1">
    <source>
        <dbReference type="ARBA" id="ARBA00010211"/>
    </source>
</evidence>
<dbReference type="Pfam" id="PF01557">
    <property type="entry name" value="FAA_hydrolase"/>
    <property type="match status" value="1"/>
</dbReference>
<dbReference type="Gene3D" id="3.90.850.10">
    <property type="entry name" value="Fumarylacetoacetase-like, C-terminal domain"/>
    <property type="match status" value="1"/>
</dbReference>
<dbReference type="PANTHER" id="PTHR11820">
    <property type="entry name" value="ACYLPYRUVASE"/>
    <property type="match status" value="1"/>
</dbReference>
<dbReference type="EMBL" id="ML736754">
    <property type="protein sequence ID" value="KAE8406397.1"/>
    <property type="molecule type" value="Genomic_DNA"/>
</dbReference>
<dbReference type="InterPro" id="IPR011234">
    <property type="entry name" value="Fumarylacetoacetase-like_C"/>
</dbReference>
<feature type="domain" description="Fumarylacetoacetase-like C-terminal" evidence="3">
    <location>
        <begin position="51"/>
        <end position="234"/>
    </location>
</feature>
<gene>
    <name evidence="4" type="ORF">BDV37DRAFT_270003</name>
</gene>
<sequence length="236" mass="25809">MFERLIRFESNGIEKLEGAPFPVVDGTVESGFRANSYPGRSSPLPHVPIFVCIGFNYHQHVNEANRTVIPYPVIFIKPAESLADARSMLDYEDELGVVIGCDAFNVSEDDALEYILGYTCANDVSVRNFQPSDASGGQYCFAKSFNKLAPSDLTRETRVNGSTRQSTSTSDMIWTVKQIIAHASKGTTLHAGTVILSGTPAGIGLFCTRQTLLKSGDEVEVYIDAIGTLRNKIVFE</sequence>
<dbReference type="Proteomes" id="UP000325579">
    <property type="component" value="Unassembled WGS sequence"/>
</dbReference>
<dbReference type="RefSeq" id="XP_031943716.1">
    <property type="nucleotide sequence ID" value="XM_032084473.1"/>
</dbReference>
<protein>
    <recommendedName>
        <fullName evidence="3">Fumarylacetoacetase-like C-terminal domain-containing protein</fullName>
    </recommendedName>
</protein>
<dbReference type="AlphaFoldDB" id="A0A5N7DIY7"/>
<dbReference type="InterPro" id="IPR036663">
    <property type="entry name" value="Fumarylacetoacetase_C_sf"/>
</dbReference>
<evidence type="ECO:0000313" key="4">
    <source>
        <dbReference type="EMBL" id="KAE8406397.1"/>
    </source>
</evidence>
<evidence type="ECO:0000259" key="3">
    <source>
        <dbReference type="Pfam" id="PF01557"/>
    </source>
</evidence>
<dbReference type="SUPFAM" id="SSF56529">
    <property type="entry name" value="FAH"/>
    <property type="match status" value="1"/>
</dbReference>
<comment type="similarity">
    <text evidence="1">Belongs to the FAH family.</text>
</comment>
<name>A0A5N7DIY7_9EURO</name>